<feature type="compositionally biased region" description="Polar residues" evidence="7">
    <location>
        <begin position="1238"/>
        <end position="1248"/>
    </location>
</feature>
<dbReference type="Proteomes" id="UP001159405">
    <property type="component" value="Unassembled WGS sequence"/>
</dbReference>
<dbReference type="Pfam" id="PF17095">
    <property type="entry name" value="CAMSAP_CC1"/>
    <property type="match status" value="1"/>
</dbReference>
<feature type="region of interest" description="Disordered" evidence="7">
    <location>
        <begin position="1886"/>
        <end position="1914"/>
    </location>
</feature>
<dbReference type="EMBL" id="CALNXK010000072">
    <property type="protein sequence ID" value="CAH3144099.1"/>
    <property type="molecule type" value="Genomic_DNA"/>
</dbReference>
<dbReference type="InterPro" id="IPR001715">
    <property type="entry name" value="CH_dom"/>
</dbReference>
<feature type="compositionally biased region" description="Polar residues" evidence="7">
    <location>
        <begin position="628"/>
        <end position="638"/>
    </location>
</feature>
<feature type="region of interest" description="Disordered" evidence="7">
    <location>
        <begin position="615"/>
        <end position="638"/>
    </location>
</feature>
<evidence type="ECO:0000256" key="4">
    <source>
        <dbReference type="ARBA" id="ARBA00023054"/>
    </source>
</evidence>
<feature type="region of interest" description="Disordered" evidence="7">
    <location>
        <begin position="1045"/>
        <end position="1072"/>
    </location>
</feature>
<evidence type="ECO:0000259" key="8">
    <source>
        <dbReference type="PROSITE" id="PS50021"/>
    </source>
</evidence>
<feature type="region of interest" description="Disordered" evidence="7">
    <location>
        <begin position="856"/>
        <end position="884"/>
    </location>
</feature>
<dbReference type="Pfam" id="PF08683">
    <property type="entry name" value="CAMSAP_CKK"/>
    <property type="match status" value="1"/>
</dbReference>
<feature type="compositionally biased region" description="Polar residues" evidence="7">
    <location>
        <begin position="2882"/>
        <end position="2892"/>
    </location>
</feature>
<feature type="region of interest" description="Disordered" evidence="7">
    <location>
        <begin position="2875"/>
        <end position="2896"/>
    </location>
</feature>
<keyword evidence="5" id="KW-0206">Cytoskeleton</keyword>
<feature type="compositionally biased region" description="Low complexity" evidence="7">
    <location>
        <begin position="1364"/>
        <end position="1374"/>
    </location>
</feature>
<feature type="compositionally biased region" description="Basic and acidic residues" evidence="7">
    <location>
        <begin position="1899"/>
        <end position="1912"/>
    </location>
</feature>
<dbReference type="InterPro" id="IPR058042">
    <property type="entry name" value="CAMSAP_N"/>
</dbReference>
<dbReference type="PROSITE" id="PS51508">
    <property type="entry name" value="CKK"/>
    <property type="match status" value="1"/>
</dbReference>
<feature type="region of interest" description="Disordered" evidence="7">
    <location>
        <begin position="1141"/>
        <end position="1215"/>
    </location>
</feature>
<feature type="compositionally biased region" description="Basic residues" evidence="7">
    <location>
        <begin position="2813"/>
        <end position="2827"/>
    </location>
</feature>
<evidence type="ECO:0000259" key="9">
    <source>
        <dbReference type="PROSITE" id="PS51508"/>
    </source>
</evidence>
<evidence type="ECO:0000256" key="3">
    <source>
        <dbReference type="ARBA" id="ARBA00022701"/>
    </source>
</evidence>
<evidence type="ECO:0000256" key="1">
    <source>
        <dbReference type="ARBA" id="ARBA00004245"/>
    </source>
</evidence>
<feature type="region of interest" description="Disordered" evidence="7">
    <location>
        <begin position="3068"/>
        <end position="3179"/>
    </location>
</feature>
<feature type="compositionally biased region" description="Basic and acidic residues" evidence="7">
    <location>
        <begin position="1304"/>
        <end position="1322"/>
    </location>
</feature>
<evidence type="ECO:0008006" key="12">
    <source>
        <dbReference type="Google" id="ProtNLM"/>
    </source>
</evidence>
<feature type="compositionally biased region" description="Basic and acidic residues" evidence="7">
    <location>
        <begin position="453"/>
        <end position="464"/>
    </location>
</feature>
<feature type="region of interest" description="Disordered" evidence="7">
    <location>
        <begin position="2156"/>
        <end position="2177"/>
    </location>
</feature>
<dbReference type="InterPro" id="IPR036872">
    <property type="entry name" value="CH_dom_sf"/>
</dbReference>
<feature type="compositionally biased region" description="Low complexity" evidence="7">
    <location>
        <begin position="1438"/>
        <end position="1447"/>
    </location>
</feature>
<feature type="region of interest" description="Disordered" evidence="7">
    <location>
        <begin position="985"/>
        <end position="1014"/>
    </location>
</feature>
<dbReference type="InterPro" id="IPR038209">
    <property type="entry name" value="CKK_dom_sf"/>
</dbReference>
<accession>A0ABN8PKY1</accession>
<feature type="compositionally biased region" description="Polar residues" evidence="7">
    <location>
        <begin position="1291"/>
        <end position="1302"/>
    </location>
</feature>
<comment type="subcellular location">
    <subcellularLocation>
        <location evidence="1">Cytoplasm</location>
        <location evidence="1">Cytoskeleton</location>
    </subcellularLocation>
</comment>
<sequence>MDELKVENVPLHVIPVTEYDPFEAKFAASLYWLVFRATEDGEFENIPSQVTSPIQRDSEKRITVRPEVTEFLTNGEIYSKVCNNIFHGKAPAVGQWAIIQTLSRHGFYVVEEGDIAVTDSALQQNKPFRKSTHLALMDCLMSAFSTRTVSVQQVVQSVSKFSSFNASKELPFDLEDALLLWINKICASLNDNQLKKQRQHAEQLLQNQDKAKRFRFRRDQLQPKVQTVFPVMEDLLKDISDGQSLLGIIAFYHPSVISLEDIRFGTNLSTEDCVHNLDLFRSLCSQLICTSVLALKIEDLLYGSQAMKPNITALLAELFNVCEFEWKSPEIGTEKKLISKSDVDQQCLVANKENFNDNRSLSNPLLLSEKDKNLGYRSPRENFKVKNGQISSMPGQLNSSSAERIQQVKSDIWKSQSDSQVNSNSRLSFKSPFQLDFTVDDDLQQPPLNEPLTKQDEHEKDKENPFNGIFQRPVLVRDRKHSLPNTFCVGGSPRVTPRQEHSLLARRNKQKQRTLDLEEWDMQQEEVEELHLNDLQRSQSLSGLDKAAPVEPRQSFHAWREETGASLSDTNLSSSRNQRISLDFRPNLTTNVTQKGREGSVPQKGAEGIHAEIKSSGIATKREEHTSQDSLSSVDSLNTRLTGDKPWESLAAVGVRDSYMSDISAKELSQFEEIEAKLLAGKSVETPRTFAKSKGNFPKAPLPQEDEDELNTSVSSEDMNMFRLEVLQRLTEDKLQQIPDGAEMEDSDDPILLARNNAVSVSSNPPDQRAHLEVPDAPADDPSDQLSPIAETTEPLVSNPNSVTSANSTAPSSPCSPLDVAPFMPAFFTTSPASTLDRKSKRFSIKSRENMEKTLVGEEEDEFQADPEMSATPRIQGKSGEKAGLFPSHSKSYEQLVRGSYTVGQVSVESAKAAGIPVIGEGRQMSEIGGSFEVASGSVAERTNSSTSASSDVFQSGKLIQTEADSSQDLSGFRPLILSSGGVETTGAATEAVDGRRDSLESSPAPSPSLNLGKRDGAHQEAALLARDMASQDSPNDVVIFERSLSNPPAENSNSKTGQTEQHNTETVTRSSTFESPVFDFNQDTVENYKINVSGDFRTYKVGAQSGLAGREVFKANSPATSYDEDTADQRLQDIRQAAHFGTYSKKSHKDEQKQYTDGPDQASDSSDGRPHHRIVQETHEQGVRDLRHSDGFSTFRKDSAPQVRREEIEANDPALDLRLSDGFTTFRKGTVDALSGSLTARSSTGSTYDRRSIEADRFSTFSRKQKDKQGHDQESVDSLHDTNASERSDIQQAPVSATPHSNKGGESDERQALPRGVEEVQTRSSGSSYITRSRTFRKTPGGNIVDDHVTNANTSSGHGRNTSLSSSGGKLSGQQTVVTNIRVSPEGTGSDNPHRISWTDEPEAGARLMRQLNASVDKKTAHEINSPTSSPRRRSSPRQTGRGSPGARISWLTAAKSGVGGQVMLNEKGCMQDDTRTKHSADEFFTHEKPHFMAATAFRSKPMFQDETSPWKQSAPVPSSLENKKQTAFSSRFLLNGKISSASAFTSLENEPKTFENPSSNSTAFERDTPAGGSIRDRIAALSAAAGVSRLDLTPTKEYVTSGREQSNLTTGKGVAFNIDFQKATKPQPPPRVTSRFRTKDLQRKSACETRAINEQERKILNSSDLESVDFGLGNNREVKAINSAKFGTVNKKEQETANNGELVAIDKRETGTVDNEQGVVNDRFVAFEVGFDDEPQSKRAKGEPGVLHSPFMPLKTRSNRKYQQKSSAKIQLQRSNVGEAGLACSDVKLEEAVTRHGFVDVNSDERKRDTFTLERLPQSTENENGEGLPITTILNDLASREELKQCQQQSHDDSSALVDETPLKRSTFTLESVSREIDNAIETYFPNEGVNSNKTDSPSDEKQESAEKRSTYTLDSVSLSIQRGADEGWLPSEVLSQLAKEEECQASKVAANNESVVKRRTFTLEPVSQTLQEGQNKGLSVSQVLSQLANKNELQSSTSSTDEENTPKRGTFTLDSVSQTLQEAEEKGLPTLEALHWLASEKERHSFAETTSEVTSQPNPQNRGTYTLDTVSHAIEEAVEKGIPVSVTLNHLAKEEKQQRNSHVHHGSDISTRDGTYELKGCDAHSLSSITRDEFEATFEDTLEQLEDCVTCDSDEEFPTSHRRERPRAVNSGKRGTYDLEDVSASFQDGEKDGVPVVKTLEHLPKNDLSEDGSVKIQLSEERRGTYTLDEVSCALQTASEEGIPVVETLENLARNKETSKEGKEKEESIDKRRTYTLDEVSKSIEHAKNTGVPVIEVLGALAKDKPKSPLRLKIPDRGADNRGTYTLDEVSHTLEHAKQRGLPVVDALGHLTSSKDSPVRQTPDAVHRRQEKLINRKTYALASPLETIGEGTKLRLYDGSKKRMMSPISFHVKSQEALTSKPHSSENIASGLGVVQKLDYLTSACERLLEANAKEMARDPQRTESSRQNTSNNDSVLGSNEVRPESYTTESERNTYSLESVSLTIDDAKAKGIPVVETLKDVSSVRKSEASQRTNLMRLNSKSDSDLINDGTEKESDRHTHSLENVCRTLEDAKMAGIPVIQALEELTNELAEFSLAAMSGDLLITQLGKDNRKRKRYSETAIKGQFSFTTPDGSPYPPSIRKAYSLSDIAFAVQEAFQSGTSVEDFLDDISFEKPAEPAASFKDVRPRSVDSGFVSSFSDNDISSQSFESSRVRANTYILDSSNEDLNLAKVVAPVKDLDNAIELSHVSEDSNRRTFTLDHVDEISRDIPVIEALEKLSNSIVLKSDDTKEFELSEHNQNTSIPIKSSIGRRKSPPKPKRQFLKKPNSLQSNPDSFVIEFFDSTRPQQTFSKFQINDDKVEKVSGILEPKKDVRDTKNATSSSNCSKLESTDRNRQVSGYKCTLDTDLLPTRDAEIVGLETKEPLAVSSSAPTRRRATWRPSGSVLDQIASLMDVADDCGISPTDVLNQITDSGSEAKGEIEELEPADAEDDQAVTSQLAYLRMQLDEKRRHIEAEKHRAQAEWEDQRRRLGQTAFWYVIGKAQGGQAVGEGPGFEALTSDKATVMKSQSQDQPRKPVAEFPDQSSPPIAWSSPSNSPLPASQRGSQGQQFETREFRLSDYPPRNDSGPNPDMTRPSSHSAVEGSSKSSSVPTRPSSHDPAATRQTAPARKCWNVDVSHVTTPSPLVRPETAAVNMELKEETVSPEEGTGEIEVEHHTPYKKGLAMFIGDDTSPGGQCLTPEQERKRDKFLRMRQKKQEEDRTRKEAELEKKRKREEKQREKEMLQRVEEERRRKEELERQRVEQELRIREAQAPRVPDSFATYRRPGPQEQRYDANDDASSYFVQGPTQPSGFAEFSGPQCYVKPSGKSNRKIIMNAISYVCLSGTVNQDQKEKCLQAISESDGHHFMILFKDGLKFRGIYLHNLDNDQLFKVFGIGPRVVTSKMVEFLYKYNSGGKEFTKIPSKTISISVDGFAIYKSHWNTGKPVVASKTASNLKRPPRHPQR</sequence>
<keyword evidence="4" id="KW-0175">Coiled coil</keyword>
<feature type="domain" description="CKK" evidence="9">
    <location>
        <begin position="3363"/>
        <end position="3496"/>
    </location>
</feature>
<proteinExistence type="inferred from homology"/>
<dbReference type="PANTHER" id="PTHR21595">
    <property type="entry name" value="PATRONIN"/>
    <property type="match status" value="1"/>
</dbReference>
<feature type="compositionally biased region" description="Basic and acidic residues" evidence="7">
    <location>
        <begin position="1268"/>
        <end position="1290"/>
    </location>
</feature>
<dbReference type="SUPFAM" id="SSF47576">
    <property type="entry name" value="Calponin-homology domain, CH-domain"/>
    <property type="match status" value="1"/>
</dbReference>
<dbReference type="PANTHER" id="PTHR21595:SF0">
    <property type="entry name" value="PATRONIN"/>
    <property type="match status" value="1"/>
</dbReference>
<gene>
    <name evidence="10" type="ORF">PLOB_00043775</name>
</gene>
<dbReference type="InterPro" id="IPR014797">
    <property type="entry name" value="CKK_CAMSAP"/>
</dbReference>
<feature type="compositionally biased region" description="Low complexity" evidence="7">
    <location>
        <begin position="3141"/>
        <end position="3159"/>
    </location>
</feature>
<feature type="region of interest" description="Disordered" evidence="7">
    <location>
        <begin position="689"/>
        <end position="713"/>
    </location>
</feature>
<dbReference type="Gene3D" id="3.10.20.360">
    <property type="entry name" value="CKK domain"/>
    <property type="match status" value="1"/>
</dbReference>
<feature type="compositionally biased region" description="Polar residues" evidence="7">
    <location>
        <begin position="2469"/>
        <end position="2481"/>
    </location>
</feature>
<keyword evidence="11" id="KW-1185">Reference proteome</keyword>
<organism evidence="10 11">
    <name type="scientific">Porites lobata</name>
    <dbReference type="NCBI Taxonomy" id="104759"/>
    <lineage>
        <taxon>Eukaryota</taxon>
        <taxon>Metazoa</taxon>
        <taxon>Cnidaria</taxon>
        <taxon>Anthozoa</taxon>
        <taxon>Hexacorallia</taxon>
        <taxon>Scleractinia</taxon>
        <taxon>Fungiina</taxon>
        <taxon>Poritidae</taxon>
        <taxon>Porites</taxon>
    </lineage>
</organism>
<feature type="region of interest" description="Disordered" evidence="7">
    <location>
        <begin position="1551"/>
        <end position="1572"/>
    </location>
</feature>
<feature type="region of interest" description="Disordered" evidence="7">
    <location>
        <begin position="1992"/>
        <end position="2013"/>
    </location>
</feature>
<dbReference type="InterPro" id="IPR022613">
    <property type="entry name" value="CH_CAMSAP_2"/>
</dbReference>
<feature type="domain" description="Calponin-homology (CH)" evidence="8">
    <location>
        <begin position="207"/>
        <end position="323"/>
    </location>
</feature>
<evidence type="ECO:0000256" key="2">
    <source>
        <dbReference type="ARBA" id="ARBA00022490"/>
    </source>
</evidence>
<comment type="domain">
    <text evidence="6">The CKK domain binds microtubules.</text>
</comment>
<feature type="region of interest" description="Disordered" evidence="7">
    <location>
        <begin position="3233"/>
        <end position="3302"/>
    </location>
</feature>
<feature type="compositionally biased region" description="Polar residues" evidence="7">
    <location>
        <begin position="1992"/>
        <end position="2002"/>
    </location>
</feature>
<dbReference type="InterPro" id="IPR011033">
    <property type="entry name" value="PRC_barrel-like_sf"/>
</dbReference>
<reference evidence="10 11" key="1">
    <citation type="submission" date="2022-05" db="EMBL/GenBank/DDBJ databases">
        <authorList>
            <consortium name="Genoscope - CEA"/>
            <person name="William W."/>
        </authorList>
    </citation>
    <scope>NUCLEOTIDE SEQUENCE [LARGE SCALE GENOMIC DNA]</scope>
</reference>
<protein>
    <recommendedName>
        <fullName evidence="12">Calponin-homology (CH) domain-containing protein</fullName>
    </recommendedName>
</protein>
<feature type="compositionally biased region" description="Basic and acidic residues" evidence="7">
    <location>
        <begin position="2458"/>
        <end position="2468"/>
    </location>
</feature>
<feature type="region of interest" description="Disordered" evidence="7">
    <location>
        <begin position="440"/>
        <end position="465"/>
    </location>
</feature>
<keyword evidence="2" id="KW-0963">Cytoplasm</keyword>
<feature type="compositionally biased region" description="Polar residues" evidence="7">
    <location>
        <begin position="3087"/>
        <end position="3115"/>
    </location>
</feature>
<dbReference type="Pfam" id="PF25532">
    <property type="entry name" value="CH_CAMSAP2_N"/>
    <property type="match status" value="1"/>
</dbReference>
<dbReference type="SMART" id="SM01051">
    <property type="entry name" value="CAMSAP_CKK"/>
    <property type="match status" value="1"/>
</dbReference>
<comment type="caution">
    <text evidence="10">The sequence shown here is derived from an EMBL/GenBank/DDBJ whole genome shotgun (WGS) entry which is preliminary data.</text>
</comment>
<feature type="region of interest" description="Disordered" evidence="7">
    <location>
        <begin position="1238"/>
        <end position="1376"/>
    </location>
</feature>
<comment type="similarity">
    <text evidence="6">Belongs to the CAMSAP1 family.</text>
</comment>
<evidence type="ECO:0000313" key="11">
    <source>
        <dbReference type="Proteomes" id="UP001159405"/>
    </source>
</evidence>
<dbReference type="Pfam" id="PF11971">
    <property type="entry name" value="CAMSAP_CH"/>
    <property type="match status" value="1"/>
</dbReference>
<feature type="region of interest" description="Disordered" evidence="7">
    <location>
        <begin position="760"/>
        <end position="815"/>
    </location>
</feature>
<evidence type="ECO:0000256" key="6">
    <source>
        <dbReference type="PROSITE-ProRule" id="PRU00841"/>
    </source>
</evidence>
<feature type="compositionally biased region" description="Polar residues" evidence="7">
    <location>
        <begin position="795"/>
        <end position="815"/>
    </location>
</feature>
<feature type="compositionally biased region" description="Basic and acidic residues" evidence="7">
    <location>
        <begin position="1167"/>
        <end position="1209"/>
    </location>
</feature>
<feature type="region of interest" description="Disordered" evidence="7">
    <location>
        <begin position="2458"/>
        <end position="2497"/>
    </location>
</feature>
<dbReference type="PROSITE" id="PS50021">
    <property type="entry name" value="CH"/>
    <property type="match status" value="1"/>
</dbReference>
<keyword evidence="3 6" id="KW-0493">Microtubule</keyword>
<feature type="compositionally biased region" description="Basic and acidic residues" evidence="7">
    <location>
        <begin position="1249"/>
        <end position="1258"/>
    </location>
</feature>
<evidence type="ECO:0000256" key="7">
    <source>
        <dbReference type="SAM" id="MobiDB-lite"/>
    </source>
</evidence>
<feature type="compositionally biased region" description="Low complexity" evidence="7">
    <location>
        <begin position="1001"/>
        <end position="1012"/>
    </location>
</feature>
<feature type="compositionally biased region" description="Polar residues" evidence="7">
    <location>
        <begin position="1351"/>
        <end position="1363"/>
    </location>
</feature>
<evidence type="ECO:0000313" key="10">
    <source>
        <dbReference type="EMBL" id="CAH3144099.1"/>
    </source>
</evidence>
<dbReference type="InterPro" id="IPR032940">
    <property type="entry name" value="CAMSAP"/>
</dbReference>
<feature type="compositionally biased region" description="Basic and acidic residues" evidence="7">
    <location>
        <begin position="3246"/>
        <end position="3302"/>
    </location>
</feature>
<feature type="compositionally biased region" description="Polar residues" evidence="7">
    <location>
        <begin position="1323"/>
        <end position="1334"/>
    </location>
</feature>
<feature type="region of interest" description="Disordered" evidence="7">
    <location>
        <begin position="2797"/>
        <end position="2834"/>
    </location>
</feature>
<evidence type="ECO:0000256" key="5">
    <source>
        <dbReference type="ARBA" id="ARBA00023212"/>
    </source>
</evidence>
<dbReference type="SUPFAM" id="SSF50346">
    <property type="entry name" value="PRC-barrel domain"/>
    <property type="match status" value="1"/>
</dbReference>
<name>A0ABN8PKY1_9CNID</name>
<dbReference type="InterPro" id="IPR031372">
    <property type="entry name" value="CAMSAP_CC1"/>
</dbReference>
<feature type="region of interest" description="Disordered" evidence="7">
    <location>
        <begin position="1416"/>
        <end position="1449"/>
    </location>
</feature>